<name>A0A922HZI8_DERFA</name>
<accession>A0A922HZI8</accession>
<dbReference type="AlphaFoldDB" id="A0A922HZI8"/>
<dbReference type="Proteomes" id="UP000790347">
    <property type="component" value="Unassembled WGS sequence"/>
</dbReference>
<keyword evidence="2" id="KW-1185">Reference proteome</keyword>
<reference evidence="1" key="1">
    <citation type="submission" date="2013-05" db="EMBL/GenBank/DDBJ databases">
        <authorList>
            <person name="Yim A.K.Y."/>
            <person name="Chan T.F."/>
            <person name="Ji K.M."/>
            <person name="Liu X.Y."/>
            <person name="Zhou J.W."/>
            <person name="Li R.Q."/>
            <person name="Yang K.Y."/>
            <person name="Li J."/>
            <person name="Li M."/>
            <person name="Law P.T.W."/>
            <person name="Wu Y.L."/>
            <person name="Cai Z.L."/>
            <person name="Qin H."/>
            <person name="Bao Y."/>
            <person name="Leung R.K.K."/>
            <person name="Ng P.K.S."/>
            <person name="Zou J."/>
            <person name="Zhong X.J."/>
            <person name="Ran P.X."/>
            <person name="Zhong N.S."/>
            <person name="Liu Z.G."/>
            <person name="Tsui S.K.W."/>
        </authorList>
    </citation>
    <scope>NUCLEOTIDE SEQUENCE</scope>
    <source>
        <strain evidence="1">Derf</strain>
        <tissue evidence="1">Whole organism</tissue>
    </source>
</reference>
<reference evidence="1" key="2">
    <citation type="journal article" date="2022" name="Res Sq">
        <title>Comparative Genomics Reveals Insights into the Divergent Evolution of Astigmatic Mites and Household Pest Adaptations.</title>
        <authorList>
            <person name="Xiong Q."/>
            <person name="Wan A.T.-Y."/>
            <person name="Liu X.-Y."/>
            <person name="Fung C.S.-H."/>
            <person name="Xiao X."/>
            <person name="Malainual N."/>
            <person name="Hou J."/>
            <person name="Wang L."/>
            <person name="Wang M."/>
            <person name="Yang K."/>
            <person name="Cui Y."/>
            <person name="Leung E."/>
            <person name="Nong W."/>
            <person name="Shin S.-K."/>
            <person name="Au S."/>
            <person name="Jeong K.Y."/>
            <person name="Chew F.T."/>
            <person name="Hui J."/>
            <person name="Leung T.F."/>
            <person name="Tungtrongchitr A."/>
            <person name="Zhong N."/>
            <person name="Liu Z."/>
            <person name="Tsui S."/>
        </authorList>
    </citation>
    <scope>NUCLEOTIDE SEQUENCE</scope>
    <source>
        <strain evidence="1">Derf</strain>
        <tissue evidence="1">Whole organism</tissue>
    </source>
</reference>
<dbReference type="EMBL" id="ASGP02000003">
    <property type="protein sequence ID" value="KAH9517569.1"/>
    <property type="molecule type" value="Genomic_DNA"/>
</dbReference>
<evidence type="ECO:0000313" key="1">
    <source>
        <dbReference type="EMBL" id="KAH9517569.1"/>
    </source>
</evidence>
<organism evidence="1 2">
    <name type="scientific">Dermatophagoides farinae</name>
    <name type="common">American house dust mite</name>
    <dbReference type="NCBI Taxonomy" id="6954"/>
    <lineage>
        <taxon>Eukaryota</taxon>
        <taxon>Metazoa</taxon>
        <taxon>Ecdysozoa</taxon>
        <taxon>Arthropoda</taxon>
        <taxon>Chelicerata</taxon>
        <taxon>Arachnida</taxon>
        <taxon>Acari</taxon>
        <taxon>Acariformes</taxon>
        <taxon>Sarcoptiformes</taxon>
        <taxon>Astigmata</taxon>
        <taxon>Psoroptidia</taxon>
        <taxon>Analgoidea</taxon>
        <taxon>Pyroglyphidae</taxon>
        <taxon>Dermatophagoidinae</taxon>
        <taxon>Dermatophagoides</taxon>
    </lineage>
</organism>
<gene>
    <name evidence="1" type="ORF">DERF_008231</name>
</gene>
<proteinExistence type="predicted"/>
<protein>
    <submittedName>
        <fullName evidence="1">Uncharacterized protein</fullName>
    </submittedName>
</protein>
<evidence type="ECO:0000313" key="2">
    <source>
        <dbReference type="Proteomes" id="UP000790347"/>
    </source>
</evidence>
<comment type="caution">
    <text evidence="1">The sequence shown here is derived from an EMBL/GenBank/DDBJ whole genome shotgun (WGS) entry which is preliminary data.</text>
</comment>
<sequence length="80" mass="9495">MLLIVKFDTRNFNEKRKHMRMNYFADDNHQIVDDDEDDHNKDSGTELIQTITIIFIITRNFNVMVKIVKKPSKKIKQGSI</sequence>